<dbReference type="PANTHER" id="PTHR33352:SF3">
    <property type="entry name" value="SLR1612 PROTEIN"/>
    <property type="match status" value="1"/>
</dbReference>
<accession>A0A139WUY4</accession>
<dbReference type="RefSeq" id="WP_017742965.1">
    <property type="nucleotide sequence ID" value="NZ_KQ976354.1"/>
</dbReference>
<dbReference type="EMBL" id="ANNX02000047">
    <property type="protein sequence ID" value="KYC36251.1"/>
    <property type="molecule type" value="Genomic_DNA"/>
</dbReference>
<reference evidence="3 4" key="1">
    <citation type="journal article" date="2013" name="Genome Biol. Evol.">
        <title>Genomes of Stigonematalean cyanobacteria (subsection V) and the evolution of oxygenic photosynthesis from prokaryotes to plastids.</title>
        <authorList>
            <person name="Dagan T."/>
            <person name="Roettger M."/>
            <person name="Stucken K."/>
            <person name="Landan G."/>
            <person name="Koch R."/>
            <person name="Major P."/>
            <person name="Gould S.B."/>
            <person name="Goremykin V.V."/>
            <person name="Rippka R."/>
            <person name="Tandeau de Marsac N."/>
            <person name="Gugger M."/>
            <person name="Lockhart P.J."/>
            <person name="Allen J.F."/>
            <person name="Brune I."/>
            <person name="Maus I."/>
            <person name="Puhler A."/>
            <person name="Martin W.F."/>
        </authorList>
    </citation>
    <scope>NUCLEOTIDE SEQUENCE [LARGE SCALE GENOMIC DNA]</scope>
    <source>
        <strain evidence="3 4">PCC 7110</strain>
    </source>
</reference>
<name>A0A139WUY4_9CYAN</name>
<dbReference type="SUPFAM" id="SSF52980">
    <property type="entry name" value="Restriction endonuclease-like"/>
    <property type="match status" value="1"/>
</dbReference>
<evidence type="ECO:0000256" key="1">
    <source>
        <dbReference type="SAM" id="MobiDB-lite"/>
    </source>
</evidence>
<sequence length="264" mass="30363">MSEQQLLDTQEIAIPDISQLEIEDDKPVDNFQSEKQQRLLVEPLYSNPVLTTPFIVAANVGLFYSRKQDPLVPDAFVSLNVQMPADWSQKQNRSYFVWEFGKAPEVSIEVVSNRRGKELGTKKDDYARVGIAYYAVFDPLQQIQEAEQMNGALLRVYALTAGKYVEMNSPFWLETVGLGLTLWTGSFEEQPGLWLRWCDVKGNVIPTGKESSEQERQRAETERQRAETERQRAETERQRAETERQRATQLAERLREMGIDPDTI</sequence>
<evidence type="ECO:0000313" key="4">
    <source>
        <dbReference type="Proteomes" id="UP000076925"/>
    </source>
</evidence>
<dbReference type="InterPro" id="IPR012296">
    <property type="entry name" value="Nuclease_put_TT1808"/>
</dbReference>
<comment type="caution">
    <text evidence="3">The sequence shown here is derived from an EMBL/GenBank/DDBJ whole genome shotgun (WGS) entry which is preliminary data.</text>
</comment>
<proteinExistence type="predicted"/>
<protein>
    <recommendedName>
        <fullName evidence="2">Putative restriction endonuclease domain-containing protein</fullName>
    </recommendedName>
</protein>
<keyword evidence="4" id="KW-1185">Reference proteome</keyword>
<dbReference type="Pfam" id="PF05685">
    <property type="entry name" value="Uma2"/>
    <property type="match status" value="1"/>
</dbReference>
<dbReference type="STRING" id="128403.WA1_41735"/>
<organism evidence="3 4">
    <name type="scientific">Scytonema hofmannii PCC 7110</name>
    <dbReference type="NCBI Taxonomy" id="128403"/>
    <lineage>
        <taxon>Bacteria</taxon>
        <taxon>Bacillati</taxon>
        <taxon>Cyanobacteriota</taxon>
        <taxon>Cyanophyceae</taxon>
        <taxon>Nostocales</taxon>
        <taxon>Scytonemataceae</taxon>
        <taxon>Scytonema</taxon>
    </lineage>
</organism>
<dbReference type="Gene3D" id="3.90.1570.10">
    <property type="entry name" value="tt1808, chain A"/>
    <property type="match status" value="1"/>
</dbReference>
<gene>
    <name evidence="3" type="ORF">WA1_41735</name>
</gene>
<dbReference type="AlphaFoldDB" id="A0A139WUY4"/>
<dbReference type="PANTHER" id="PTHR33352">
    <property type="entry name" value="SLR1095 PROTEIN"/>
    <property type="match status" value="1"/>
</dbReference>
<evidence type="ECO:0000313" key="3">
    <source>
        <dbReference type="EMBL" id="KYC36251.1"/>
    </source>
</evidence>
<feature type="domain" description="Putative restriction endonuclease" evidence="2">
    <location>
        <begin position="25"/>
        <end position="142"/>
    </location>
</feature>
<evidence type="ECO:0000259" key="2">
    <source>
        <dbReference type="Pfam" id="PF05685"/>
    </source>
</evidence>
<feature type="region of interest" description="Disordered" evidence="1">
    <location>
        <begin position="206"/>
        <end position="264"/>
    </location>
</feature>
<dbReference type="CDD" id="cd06260">
    <property type="entry name" value="DUF820-like"/>
    <property type="match status" value="1"/>
</dbReference>
<feature type="compositionally biased region" description="Basic and acidic residues" evidence="1">
    <location>
        <begin position="210"/>
        <end position="258"/>
    </location>
</feature>
<dbReference type="InterPro" id="IPR011335">
    <property type="entry name" value="Restrct_endonuc-II-like"/>
</dbReference>
<dbReference type="Proteomes" id="UP000076925">
    <property type="component" value="Unassembled WGS sequence"/>
</dbReference>
<dbReference type="OrthoDB" id="530164at2"/>
<dbReference type="InterPro" id="IPR008538">
    <property type="entry name" value="Uma2"/>
</dbReference>